<evidence type="ECO:0000259" key="11">
    <source>
        <dbReference type="Pfam" id="PF01087"/>
    </source>
</evidence>
<evidence type="ECO:0000256" key="3">
    <source>
        <dbReference type="ARBA" id="ARBA00022679"/>
    </source>
</evidence>
<keyword evidence="4 13" id="KW-0548">Nucleotidyltransferase</keyword>
<dbReference type="EMBL" id="CP011232">
    <property type="protein sequence ID" value="AKI97658.1"/>
    <property type="molecule type" value="Genomic_DNA"/>
</dbReference>
<dbReference type="SUPFAM" id="SSF54197">
    <property type="entry name" value="HIT-like"/>
    <property type="match status" value="2"/>
</dbReference>
<evidence type="ECO:0000256" key="6">
    <source>
        <dbReference type="ARBA" id="ARBA00022833"/>
    </source>
</evidence>
<dbReference type="Gene3D" id="3.30.428.10">
    <property type="entry name" value="HIT-like"/>
    <property type="match status" value="2"/>
</dbReference>
<comment type="cofactor">
    <cofactor evidence="10">
        <name>Zn(2+)</name>
        <dbReference type="ChEBI" id="CHEBI:29105"/>
    </cofactor>
    <text evidence="10">Binds 1 zinc ion per subunit.</text>
</comment>
<evidence type="ECO:0000259" key="12">
    <source>
        <dbReference type="Pfam" id="PF02744"/>
    </source>
</evidence>
<dbReference type="PATRIC" id="fig|1330330.3.peg.1483"/>
<dbReference type="NCBIfam" id="TIGR00209">
    <property type="entry name" value="galT_1"/>
    <property type="match status" value="1"/>
</dbReference>
<dbReference type="Pfam" id="PF01087">
    <property type="entry name" value="GalP_UDP_transf"/>
    <property type="match status" value="1"/>
</dbReference>
<dbReference type="InterPro" id="IPR036265">
    <property type="entry name" value="HIT-like_sf"/>
</dbReference>
<evidence type="ECO:0000313" key="14">
    <source>
        <dbReference type="Proteomes" id="UP000035159"/>
    </source>
</evidence>
<proteinExistence type="inferred from homology"/>
<feature type="active site" description="Tele-UMP-histidine intermediate" evidence="9">
    <location>
        <position position="141"/>
    </location>
</feature>
<dbReference type="CDD" id="cd00608">
    <property type="entry name" value="GalT"/>
    <property type="match status" value="1"/>
</dbReference>
<feature type="binding site" evidence="10">
    <location>
        <position position="88"/>
    </location>
    <ligand>
        <name>Zn(2+)</name>
        <dbReference type="ChEBI" id="CHEBI:29105"/>
    </ligand>
</feature>
<keyword evidence="6 10" id="KW-0862">Zinc</keyword>
<name>A0A0G2ZFT6_9BACT</name>
<organism evidence="13 14">
    <name type="scientific">Kosmotoga pacifica</name>
    <dbReference type="NCBI Taxonomy" id="1330330"/>
    <lineage>
        <taxon>Bacteria</taxon>
        <taxon>Thermotogati</taxon>
        <taxon>Thermotogota</taxon>
        <taxon>Thermotogae</taxon>
        <taxon>Kosmotogales</taxon>
        <taxon>Kosmotogaceae</taxon>
        <taxon>Kosmotoga</taxon>
    </lineage>
</organism>
<evidence type="ECO:0000256" key="8">
    <source>
        <dbReference type="NCBIfam" id="TIGR00209"/>
    </source>
</evidence>
<comment type="similarity">
    <text evidence="1">Belongs to the galactose-1-phosphate uridylyltransferase type 1 family.</text>
</comment>
<evidence type="ECO:0000256" key="5">
    <source>
        <dbReference type="ARBA" id="ARBA00022723"/>
    </source>
</evidence>
<keyword evidence="5 10" id="KW-0479">Metal-binding</keyword>
<feature type="domain" description="Galactose-1-phosphate uridyl transferase N-terminal" evidence="11">
    <location>
        <begin position="3"/>
        <end position="151"/>
    </location>
</feature>
<protein>
    <recommendedName>
        <fullName evidence="2 8">Galactose-1-phosphate uridylyltransferase</fullName>
        <ecNumber evidence="8">2.7.7.12</ecNumber>
    </recommendedName>
</protein>
<dbReference type="GO" id="GO:0008270">
    <property type="term" value="F:zinc ion binding"/>
    <property type="evidence" value="ECO:0007669"/>
    <property type="project" value="InterPro"/>
</dbReference>
<evidence type="ECO:0000256" key="2">
    <source>
        <dbReference type="ARBA" id="ARBA00016340"/>
    </source>
</evidence>
<dbReference type="STRING" id="1330330.IX53_07335"/>
<dbReference type="Proteomes" id="UP000035159">
    <property type="component" value="Chromosome"/>
</dbReference>
<dbReference type="PANTHER" id="PTHR11943">
    <property type="entry name" value="GALACTOSE-1-PHOSPHATE URIDYLYLTRANSFERASE"/>
    <property type="match status" value="1"/>
</dbReference>
<dbReference type="PANTHER" id="PTHR11943:SF1">
    <property type="entry name" value="GALACTOSE-1-PHOSPHATE URIDYLYLTRANSFERASE"/>
    <property type="match status" value="1"/>
</dbReference>
<evidence type="ECO:0000256" key="7">
    <source>
        <dbReference type="ARBA" id="ARBA00023277"/>
    </source>
</evidence>
<dbReference type="OrthoDB" id="9769064at2"/>
<dbReference type="GO" id="GO:0008108">
    <property type="term" value="F:UDP-glucose:hexose-1-phosphate uridylyltransferase activity"/>
    <property type="evidence" value="ECO:0007669"/>
    <property type="project" value="UniProtKB-UniRule"/>
</dbReference>
<dbReference type="PIRSF" id="PIRSF000808">
    <property type="entry name" value="GalT"/>
    <property type="match status" value="1"/>
</dbReference>
<reference evidence="13 14" key="1">
    <citation type="submission" date="2015-04" db="EMBL/GenBank/DDBJ databases">
        <title>Complete Genome Sequence of Kosmotoga pacifica SLHLJ1.</title>
        <authorList>
            <person name="Jiang L.J."/>
            <person name="Shao Z.Z."/>
            <person name="Jebbar M."/>
        </authorList>
    </citation>
    <scope>NUCLEOTIDE SEQUENCE [LARGE SCALE GENOMIC DNA]</scope>
    <source>
        <strain evidence="13 14">SLHLJ1</strain>
    </source>
</reference>
<dbReference type="EC" id="2.7.7.12" evidence="8"/>
<dbReference type="InterPro" id="IPR005850">
    <property type="entry name" value="GalP_Utransf_C"/>
</dbReference>
<dbReference type="KEGG" id="kpf:IX53_07335"/>
<dbReference type="GO" id="GO:0005737">
    <property type="term" value="C:cytoplasm"/>
    <property type="evidence" value="ECO:0007669"/>
    <property type="project" value="TreeGrafter"/>
</dbReference>
<dbReference type="InterPro" id="IPR001937">
    <property type="entry name" value="GalP_UDPtransf1"/>
</dbReference>
<feature type="domain" description="Galactose-1-phosphate uridyl transferase C-terminal" evidence="12">
    <location>
        <begin position="160"/>
        <end position="274"/>
    </location>
</feature>
<evidence type="ECO:0000256" key="4">
    <source>
        <dbReference type="ARBA" id="ARBA00022695"/>
    </source>
</evidence>
<gene>
    <name evidence="13" type="ORF">IX53_07335</name>
</gene>
<feature type="binding site" evidence="10">
    <location>
        <position position="31"/>
    </location>
    <ligand>
        <name>Zn(2+)</name>
        <dbReference type="ChEBI" id="CHEBI:29105"/>
    </ligand>
</feature>
<evidence type="ECO:0000256" key="1">
    <source>
        <dbReference type="ARBA" id="ARBA00010951"/>
    </source>
</evidence>
<evidence type="ECO:0000313" key="13">
    <source>
        <dbReference type="EMBL" id="AKI97658.1"/>
    </source>
</evidence>
<evidence type="ECO:0000256" key="10">
    <source>
        <dbReference type="PIRSR" id="PIRSR000808-3"/>
    </source>
</evidence>
<keyword evidence="3 13" id="KW-0808">Transferase</keyword>
<keyword evidence="14" id="KW-1185">Reference proteome</keyword>
<accession>A0A0G2ZFT6</accession>
<dbReference type="RefSeq" id="WP_047754793.1">
    <property type="nucleotide sequence ID" value="NZ_CAJUHA010000017.1"/>
</dbReference>
<dbReference type="AlphaFoldDB" id="A0A0G2ZFT6"/>
<evidence type="ECO:0000256" key="9">
    <source>
        <dbReference type="PIRSR" id="PIRSR000808-1"/>
    </source>
</evidence>
<feature type="binding site" evidence="10">
    <location>
        <position position="139"/>
    </location>
    <ligand>
        <name>Zn(2+)</name>
        <dbReference type="ChEBI" id="CHEBI:29105"/>
    </ligand>
</feature>
<dbReference type="InterPro" id="IPR005849">
    <property type="entry name" value="GalP_Utransf_N"/>
</dbReference>
<dbReference type="GO" id="GO:0033499">
    <property type="term" value="P:galactose catabolic process via UDP-galactose, Leloir pathway"/>
    <property type="evidence" value="ECO:0007669"/>
    <property type="project" value="TreeGrafter"/>
</dbReference>
<dbReference type="UniPathway" id="UPA00214"/>
<sequence>MRELRKNPITGEWVIVSSSRSARPVLPENACPLCPGVLELEEDYDLAVFDNRFPSLVTDAYEPEIEFPILEKASAFGKCEVIMYTSKHDLAVPDMETKQLAKLIEVWCDRYRELSAMKDIKYIYVFENRGREVGATLDHAHGQLYAFPYLPPRIERKVEQTQQYYLSKESCSLCDAIKAMPEENTLKRGKYFISLVPPYARFPYECHIYPLRHVSYLTDLTADEKWELAEFIRDIAKRYDTLFKEKFPYMMMLFSAPYNTGELYDEFFHFHIEFNPPKRSRNKMKWMASVETGSWNFINPTSPEEVAKELREALD</sequence>
<keyword evidence="7" id="KW-0119">Carbohydrate metabolism</keyword>
<dbReference type="Pfam" id="PF02744">
    <property type="entry name" value="GalP_UDP_tr_C"/>
    <property type="match status" value="1"/>
</dbReference>
<feature type="binding site" evidence="10">
    <location>
        <position position="34"/>
    </location>
    <ligand>
        <name>Zn(2+)</name>
        <dbReference type="ChEBI" id="CHEBI:29105"/>
    </ligand>
</feature>